<evidence type="ECO:0000256" key="1">
    <source>
        <dbReference type="ARBA" id="ARBA00007523"/>
    </source>
</evidence>
<dbReference type="GO" id="GO:0046872">
    <property type="term" value="F:metal ion binding"/>
    <property type="evidence" value="ECO:0007669"/>
    <property type="project" value="UniProtKB-KW"/>
</dbReference>
<dbReference type="GO" id="GO:0050583">
    <property type="term" value="F:hydrogen dehydrogenase (NADP+) activity"/>
    <property type="evidence" value="ECO:0007669"/>
    <property type="project" value="UniProtKB-EC"/>
</dbReference>
<gene>
    <name evidence="10" type="primary">hndC_1</name>
    <name evidence="10" type="ORF">Enr13x_16420</name>
</gene>
<protein>
    <submittedName>
        <fullName evidence="10">NADP-reducing hydrogenase subunit HndC</fullName>
        <ecNumber evidence="10">1.12.1.3</ecNumber>
    </submittedName>
</protein>
<dbReference type="PANTHER" id="PTHR43578">
    <property type="entry name" value="NADH-QUINONE OXIDOREDUCTASE SUBUNIT F"/>
    <property type="match status" value="1"/>
</dbReference>
<dbReference type="SUPFAM" id="SSF54862">
    <property type="entry name" value="4Fe-4S ferredoxins"/>
    <property type="match status" value="1"/>
</dbReference>
<dbReference type="Gene3D" id="6.10.250.1450">
    <property type="match status" value="1"/>
</dbReference>
<dbReference type="CDD" id="cd03064">
    <property type="entry name" value="TRX_Fd_NuoE"/>
    <property type="match status" value="1"/>
</dbReference>
<comment type="cofactor">
    <cofactor evidence="8">
        <name>[2Fe-2S] cluster</name>
        <dbReference type="ChEBI" id="CHEBI:190135"/>
    </cofactor>
</comment>
<dbReference type="InterPro" id="IPR019575">
    <property type="entry name" value="Nuop51_4Fe4S-bd"/>
</dbReference>
<dbReference type="InterPro" id="IPR002023">
    <property type="entry name" value="NuoE-like"/>
</dbReference>
<keyword evidence="3" id="KW-0004">4Fe-4S</keyword>
<keyword evidence="7" id="KW-0411">Iron-sulfur</keyword>
<dbReference type="SMART" id="SM00928">
    <property type="entry name" value="NADH_4Fe-4S"/>
    <property type="match status" value="1"/>
</dbReference>
<evidence type="ECO:0000313" key="10">
    <source>
        <dbReference type="EMBL" id="QDV41799.1"/>
    </source>
</evidence>
<dbReference type="OrthoDB" id="9761899at2"/>
<dbReference type="InterPro" id="IPR037225">
    <property type="entry name" value="Nuo51_FMN-bd_sf"/>
</dbReference>
<feature type="domain" description="4Fe-4S ferredoxin-type" evidence="9">
    <location>
        <begin position="759"/>
        <end position="788"/>
    </location>
</feature>
<proteinExistence type="inferred from homology"/>
<dbReference type="Pfam" id="PF01512">
    <property type="entry name" value="Complex1_51K"/>
    <property type="match status" value="1"/>
</dbReference>
<dbReference type="RefSeq" id="WP_145385488.1">
    <property type="nucleotide sequence ID" value="NZ_CP037423.1"/>
</dbReference>
<dbReference type="InterPro" id="IPR041921">
    <property type="entry name" value="NuoE_N"/>
</dbReference>
<dbReference type="PANTHER" id="PTHR43578:SF3">
    <property type="entry name" value="NADH-QUINONE OXIDOREDUCTASE SUBUNIT F"/>
    <property type="match status" value="1"/>
</dbReference>
<evidence type="ECO:0000256" key="8">
    <source>
        <dbReference type="ARBA" id="ARBA00034078"/>
    </source>
</evidence>
<dbReference type="AlphaFoldDB" id="A0A518HLY5"/>
<dbReference type="EMBL" id="CP037423">
    <property type="protein sequence ID" value="QDV41799.1"/>
    <property type="molecule type" value="Genomic_DNA"/>
</dbReference>
<dbReference type="Pfam" id="PF10589">
    <property type="entry name" value="NADH_4Fe-4S"/>
    <property type="match status" value="1"/>
</dbReference>
<keyword evidence="6" id="KW-0408">Iron</keyword>
<dbReference type="InterPro" id="IPR017900">
    <property type="entry name" value="4Fe4S_Fe_S_CS"/>
</dbReference>
<organism evidence="10 11">
    <name type="scientific">Stieleria neptunia</name>
    <dbReference type="NCBI Taxonomy" id="2527979"/>
    <lineage>
        <taxon>Bacteria</taxon>
        <taxon>Pseudomonadati</taxon>
        <taxon>Planctomycetota</taxon>
        <taxon>Planctomycetia</taxon>
        <taxon>Pirellulales</taxon>
        <taxon>Pirellulaceae</taxon>
        <taxon>Stieleria</taxon>
    </lineage>
</organism>
<evidence type="ECO:0000256" key="4">
    <source>
        <dbReference type="ARBA" id="ARBA00022714"/>
    </source>
</evidence>
<comment type="similarity">
    <text evidence="1">Belongs to the complex I 51 kDa subunit family.</text>
</comment>
<evidence type="ECO:0000313" key="11">
    <source>
        <dbReference type="Proteomes" id="UP000319004"/>
    </source>
</evidence>
<evidence type="ECO:0000256" key="3">
    <source>
        <dbReference type="ARBA" id="ARBA00022485"/>
    </source>
</evidence>
<dbReference type="InterPro" id="IPR037207">
    <property type="entry name" value="Nuop51_4Fe4S-bd_sf"/>
</dbReference>
<reference evidence="10 11" key="1">
    <citation type="submission" date="2019-03" db="EMBL/GenBank/DDBJ databases">
        <title>Deep-cultivation of Planctomycetes and their phenomic and genomic characterization uncovers novel biology.</title>
        <authorList>
            <person name="Wiegand S."/>
            <person name="Jogler M."/>
            <person name="Boedeker C."/>
            <person name="Pinto D."/>
            <person name="Vollmers J."/>
            <person name="Rivas-Marin E."/>
            <person name="Kohn T."/>
            <person name="Peeters S.H."/>
            <person name="Heuer A."/>
            <person name="Rast P."/>
            <person name="Oberbeckmann S."/>
            <person name="Bunk B."/>
            <person name="Jeske O."/>
            <person name="Meyerdierks A."/>
            <person name="Storesund J.E."/>
            <person name="Kallscheuer N."/>
            <person name="Luecker S."/>
            <person name="Lage O.M."/>
            <person name="Pohl T."/>
            <person name="Merkel B.J."/>
            <person name="Hornburger P."/>
            <person name="Mueller R.-W."/>
            <person name="Bruemmer F."/>
            <person name="Labrenz M."/>
            <person name="Spormann A.M."/>
            <person name="Op den Camp H."/>
            <person name="Overmann J."/>
            <person name="Amann R."/>
            <person name="Jetten M.S.M."/>
            <person name="Mascher T."/>
            <person name="Medema M.H."/>
            <person name="Devos D.P."/>
            <person name="Kaster A.-K."/>
            <person name="Ovreas L."/>
            <person name="Rohde M."/>
            <person name="Galperin M.Y."/>
            <person name="Jogler C."/>
        </authorList>
    </citation>
    <scope>NUCLEOTIDE SEQUENCE [LARGE SCALE GENOMIC DNA]</scope>
    <source>
        <strain evidence="10 11">Enr13</strain>
    </source>
</reference>
<evidence type="ECO:0000259" key="9">
    <source>
        <dbReference type="PROSITE" id="PS51379"/>
    </source>
</evidence>
<dbReference type="PROSITE" id="PS00198">
    <property type="entry name" value="4FE4S_FER_1"/>
    <property type="match status" value="1"/>
</dbReference>
<dbReference type="EC" id="1.12.1.3" evidence="10"/>
<dbReference type="GO" id="GO:0051539">
    <property type="term" value="F:4 iron, 4 sulfur cluster binding"/>
    <property type="evidence" value="ECO:0007669"/>
    <property type="project" value="UniProtKB-KW"/>
</dbReference>
<dbReference type="Pfam" id="PF01257">
    <property type="entry name" value="2Fe-2S_thioredx"/>
    <property type="match status" value="1"/>
</dbReference>
<feature type="domain" description="4Fe-4S ferredoxin-type" evidence="9">
    <location>
        <begin position="730"/>
        <end position="758"/>
    </location>
</feature>
<dbReference type="Gene3D" id="3.40.50.11540">
    <property type="entry name" value="NADH-ubiquinone oxidoreductase 51kDa subunit"/>
    <property type="match status" value="1"/>
</dbReference>
<accession>A0A518HLY5</accession>
<dbReference type="PROSITE" id="PS51379">
    <property type="entry name" value="4FE4S_FER_2"/>
    <property type="match status" value="2"/>
</dbReference>
<dbReference type="SUPFAM" id="SSF52833">
    <property type="entry name" value="Thioredoxin-like"/>
    <property type="match status" value="2"/>
</dbReference>
<dbReference type="Gene3D" id="1.20.1440.230">
    <property type="entry name" value="NADH-ubiquinone oxidoreductase 51kDa subunit, iron-sulphur binding domain"/>
    <property type="match status" value="1"/>
</dbReference>
<dbReference type="SUPFAM" id="SSF140490">
    <property type="entry name" value="Nqo1C-terminal domain-like"/>
    <property type="match status" value="1"/>
</dbReference>
<dbReference type="Gene3D" id="3.10.20.600">
    <property type="match status" value="1"/>
</dbReference>
<keyword evidence="10" id="KW-0560">Oxidoreductase</keyword>
<dbReference type="Gene3D" id="1.10.10.1590">
    <property type="entry name" value="NADH-quinone oxidoreductase subunit E"/>
    <property type="match status" value="1"/>
</dbReference>
<dbReference type="InterPro" id="IPR011538">
    <property type="entry name" value="Nuo51_FMN-bd"/>
</dbReference>
<comment type="similarity">
    <text evidence="2">Belongs to the complex I 24 kDa subunit family.</text>
</comment>
<dbReference type="InterPro" id="IPR017896">
    <property type="entry name" value="4Fe4S_Fe-S-bd"/>
</dbReference>
<keyword evidence="5" id="KW-0479">Metal-binding</keyword>
<sequence>MITTTTRIDLTAVDRIIEQVGREPDAVIPILHAVQREYRYLPQEALRRVCERTEITPSAITGVASFYDHFRHHPVGRHMISVCTGTACHVKGADLVDDAIRQELQLAPHEDTDTDGEFTVQKVACLGCCTLGPVVQIDDAIFGHVSSQTTPRMLQEYDEAEFVKLSAVHRPISQPRGPNTTEVRIGLGSCCLALGSDKVHEALCDAIDDSGGDAYVKQIGCTGICSKVPLVELVSPDGASQTYTNVNPDVARKIVLKHFRPKGISKPIRYAASRIVDWLQSDEDQDVLQKHRAVRDGVVDSFIGPQKHLTLDLLDAIDPLDLDEYRRHGRFDSLKKCLTELQPEQILDEIETSGLRGRGGAGFPTHIKWRTVRRQQSPTKFVICNGDEGDPGAFMDKVLLESIPFRVIEGMAIAARTVDAHDGIFYVRAEYPLAVERIRNAIEICRQGGILGDSVMGTDFSLNLEIREGAGAYICGEETALIHSIEGGRGTPRIRPPFPAESGLWEKPTLINNVETFATIPWILRHGGKELAKLGTETSKGTKAFALAGKVRNGGLIEVPMGITIRQIVQDIGGGVEPGRTFKAVQIGGPSGGCVPAELADTQIDYESLSAVGSIMGSGGLVVLDDKDCMVDIARYFLKFTQDQSCGKCTFCRVGTRRLLDILDRLCTGNGKKGDLEQLEALSTSVCAGSLCGLGKTAPNPILSTLKYFREEYEAHIAGYCPAGKCVDLIDYRINDKCIGCTLCSQHCPVDAIPMTPYYKHTIDLDRCTRCDTCYQVCPEDAVFIESKP</sequence>
<dbReference type="CDD" id="cd02980">
    <property type="entry name" value="TRX_Fd_family"/>
    <property type="match status" value="1"/>
</dbReference>
<dbReference type="Gene3D" id="3.40.30.10">
    <property type="entry name" value="Glutaredoxin"/>
    <property type="match status" value="2"/>
</dbReference>
<evidence type="ECO:0000256" key="7">
    <source>
        <dbReference type="ARBA" id="ARBA00023014"/>
    </source>
</evidence>
<dbReference type="KEGG" id="snep:Enr13x_16420"/>
<name>A0A518HLY5_9BACT</name>
<dbReference type="Gene3D" id="3.30.70.20">
    <property type="match status" value="1"/>
</dbReference>
<dbReference type="PROSITE" id="PS01099">
    <property type="entry name" value="COMPLEX1_24K"/>
    <property type="match status" value="1"/>
</dbReference>
<dbReference type="Pfam" id="PF14697">
    <property type="entry name" value="Fer4_21"/>
    <property type="match status" value="1"/>
</dbReference>
<dbReference type="SUPFAM" id="SSF142019">
    <property type="entry name" value="Nqo1 FMN-binding domain-like"/>
    <property type="match status" value="1"/>
</dbReference>
<dbReference type="InterPro" id="IPR036249">
    <property type="entry name" value="Thioredoxin-like_sf"/>
</dbReference>
<evidence type="ECO:0000256" key="5">
    <source>
        <dbReference type="ARBA" id="ARBA00022723"/>
    </source>
</evidence>
<dbReference type="Proteomes" id="UP000319004">
    <property type="component" value="Chromosome"/>
</dbReference>
<dbReference type="FunFam" id="1.20.1440.230:FF:000001">
    <property type="entry name" value="Mitochondrial NADH dehydrogenase flavoprotein 1"/>
    <property type="match status" value="1"/>
</dbReference>
<keyword evidence="4" id="KW-0001">2Fe-2S</keyword>
<evidence type="ECO:0000256" key="6">
    <source>
        <dbReference type="ARBA" id="ARBA00023004"/>
    </source>
</evidence>
<dbReference type="SUPFAM" id="SSF142984">
    <property type="entry name" value="Nqo1 middle domain-like"/>
    <property type="match status" value="1"/>
</dbReference>
<dbReference type="FunFam" id="3.40.50.11540:FF:000001">
    <property type="entry name" value="NADH dehydrogenase [ubiquinone] flavoprotein 1, mitochondrial"/>
    <property type="match status" value="1"/>
</dbReference>
<evidence type="ECO:0000256" key="2">
    <source>
        <dbReference type="ARBA" id="ARBA00010643"/>
    </source>
</evidence>
<dbReference type="InterPro" id="IPR042128">
    <property type="entry name" value="NuoE_dom"/>
</dbReference>
<keyword evidence="11" id="KW-1185">Reference proteome</keyword>
<dbReference type="GO" id="GO:0051537">
    <property type="term" value="F:2 iron, 2 sulfur cluster binding"/>
    <property type="evidence" value="ECO:0007669"/>
    <property type="project" value="UniProtKB-KW"/>
</dbReference>